<reference evidence="4" key="1">
    <citation type="submission" date="2023-10" db="EMBL/GenBank/DDBJ databases">
        <authorList>
            <person name="Chen Y."/>
            <person name="Shah S."/>
            <person name="Dougan E. K."/>
            <person name="Thang M."/>
            <person name="Chan C."/>
        </authorList>
    </citation>
    <scope>NUCLEOTIDE SEQUENCE [LARGE SCALE GENOMIC DNA]</scope>
</reference>
<feature type="compositionally biased region" description="Low complexity" evidence="2">
    <location>
        <begin position="313"/>
        <end position="322"/>
    </location>
</feature>
<dbReference type="PANTHER" id="PTHR47642:SF5">
    <property type="entry name" value="ATP-DEPENDENT DNA HELICASE"/>
    <property type="match status" value="1"/>
</dbReference>
<dbReference type="Gene3D" id="3.40.50.300">
    <property type="entry name" value="P-loop containing nucleotide triphosphate hydrolases"/>
    <property type="match status" value="1"/>
</dbReference>
<keyword evidence="1" id="KW-0378">Hydrolase</keyword>
<feature type="region of interest" description="Disordered" evidence="2">
    <location>
        <begin position="288"/>
        <end position="335"/>
    </location>
</feature>
<dbReference type="EC" id="5.6.2.3" evidence="1"/>
<dbReference type="EMBL" id="CAUYUJ010019806">
    <property type="protein sequence ID" value="CAK0893786.1"/>
    <property type="molecule type" value="Genomic_DNA"/>
</dbReference>
<dbReference type="InterPro" id="IPR003323">
    <property type="entry name" value="OTU_dom"/>
</dbReference>
<dbReference type="Gene3D" id="1.10.510.10">
    <property type="entry name" value="Transferase(Phosphotransferase) domain 1"/>
    <property type="match status" value="1"/>
</dbReference>
<keyword evidence="1" id="KW-0234">DNA repair</keyword>
<dbReference type="InterPro" id="IPR011009">
    <property type="entry name" value="Kinase-like_dom_sf"/>
</dbReference>
<dbReference type="InterPro" id="IPR051055">
    <property type="entry name" value="PIF1_helicase"/>
</dbReference>
<dbReference type="InterPro" id="IPR010285">
    <property type="entry name" value="DNA_helicase_pif1-like_DEAD"/>
</dbReference>
<keyword evidence="1" id="KW-0233">DNA recombination</keyword>
<dbReference type="SUPFAM" id="SSF52540">
    <property type="entry name" value="P-loop containing nucleoside triphosphate hydrolases"/>
    <property type="match status" value="2"/>
</dbReference>
<evidence type="ECO:0000256" key="1">
    <source>
        <dbReference type="RuleBase" id="RU363044"/>
    </source>
</evidence>
<feature type="domain" description="OTU" evidence="3">
    <location>
        <begin position="56"/>
        <end position="228"/>
    </location>
</feature>
<proteinExistence type="inferred from homology"/>
<protein>
    <recommendedName>
        <fullName evidence="1">ATP-dependent DNA helicase</fullName>
        <ecNumber evidence="1">5.6.2.3</ecNumber>
    </recommendedName>
</protein>
<keyword evidence="1" id="KW-0347">Helicase</keyword>
<feature type="compositionally biased region" description="Low complexity" evidence="2">
    <location>
        <begin position="878"/>
        <end position="889"/>
    </location>
</feature>
<feature type="region of interest" description="Disordered" evidence="2">
    <location>
        <begin position="1675"/>
        <end position="1703"/>
    </location>
</feature>
<gene>
    <name evidence="4" type="ORF">PCOR1329_LOCUS73029</name>
</gene>
<sequence length="2999" mass="331420">MAESSDEEIAVDQARVSEVGLDDDGEAIRRSRISCANESLGRVADLLSATRPGMRLSVRPVRGDGLCFFRAAAAELGLPGRAAWKLYRWTLVKMMKQRNQQLFAALQLDEYAVERRARLQKELPAQVASGVAWGSLPNWKVFYVDICMGLHSEDVSATRRYADAVVITHFLEACGALALYVPFNAWSQAAIFPDQGLLQGRAQIPVLDFAFVHYDVDGYSHYDAVDVATSGANAPRPWEPSTACRGKYSDPSCFADVDALFGEEDVAAFCHQASGRLQFTERECGGREFRQPRAPAAAEAPESDSVADRESSPSEPASDSNSELSEAPAGTEQSDVDHLACGADVAHTTLDVAHEAARAFSAFLRQDPTLPPPFDPSDAADNIPEVMDGLQWPICNCAVRQCRWTGETEGDLRRHVISCHQACLPAAWRQGWNKRLADSADDVGVHAEVLEEQEAWIWSIYCQAVEVRARTGMPALGICRDRRAIRTMRQVANDACLSSLVCFCCGQIYTSVEGPESAGVSEIGWTPLRGLLRSCPRELLEYAFGLDAFLAHFPHPAPDHRGTRSHHYPTQTTASSPWVRTVRWNGPNGSQNSMRFLCCPEDVVCDRQHGVVDELCESCRIPLCWQCRGIFAKTRTVRERIPRPAIANDNFVGFVSAWWEKHKPRWIEMAAATPVWTSLMAFYVEGDKGHLMNNQAMHPHSRYAVRGNLASFLVHWDDVLERLLAITESSSAAAALPHDGETLAHLVRFEFRMKDKDMSKHLKHMRLRAHVVLQLGWELIDRGHPAFCRDAGNPIAIAAAKEAFERRVKQCYPWLGTPQDTDGKVPPAVDRATVVADPSRSSVQDNKHATPALASTDVASVFDDARPTACAPTDATSRQGTAGQRQQRAMDGGPVVPYVADAAMLEQWNGKYPAIAFPHTLLWQSGGPDFTRSWRNGADAAHRRRAVGRPEEVQNRPSISMGMWLAGVSRRVEHQIRSDWLFIPGMRNVHFRFLGITARLGSRVRKYKDEDGSAFTERLTTAVRGLHDLLAKGYYGPNRRPIAGNLTVLHMAHGLDTTQKQIVHNMRSVTSSLAGTQELRRRMGHVFQSGAIGYGHGLFITISPNEKQSCLVMRLHRARQGDPLLRAGCTDDARNAMRKRLASREWPSLSESADAELPDFDLRLCEVANDPLSVVQGFRVAVNVILGRLLGLRLCAECGVARRYRRQPRCCCCTDKFGSNSRPMGGIFGVAAALLGAVENQHLGTLHFHGFVYLANMFQHAPLTEIARTIRESPGLADAVKEWHAWVHREEHWAPEEHRESLPSLESEWRQNHRASEHVGLCRWPAYVDHAEPKTKWDEGCDAVACDADAATFKQAYEADAQMIFSKVQHHHHPNGKPLTHCIKKGCKHGDKCKHGFPKTMLMAAPDGPRFRVVCPQVAREVGLKVNGPRNALGEIAGPRNDDFLSGTCPALAVAFRSNTHTAPNNRLPLITGITHDPNCLCRHGSREDTEEGHLRRIAFAVQRSMSNSSRYIGGYISKVQRVGKKARELAKTCLSTLAERLHGKSEMQQTLYTVHRCIGDWEAKGVARTIFEEVNLAHFADRPNPLAAECITSCPVADFYAGCFLQIVADETRAGRATARRQKRSVVFTDAGEVATPPDATARAYAYRPNHAELKTLSPYEFVRLFEVVPTYPPPRDASKPSTGPTEWKANSPPAAADGPPRPGVHYVVKPPAEGCRYFALEEDPDDMEFAHMYVIVPRGVPALPVFIGSVMPQPDMTPERRSAILSAYFRPWTLVCKYGSSRGPVPLAKNLNLPPKRQRCGRSAPSFRVALKHYLRGHIVSPSNRFLWANVLRTMTTMPENADEGEDDQDSKPVEALPENAFPVLSPSSIMAELRRVDRDAGADAAGEDIGNLSHSVHRALEQSMSFWDPPNRAPTLNLPLRQSALRHSSAMPAGARGNAQAPPRKIARSKMREKLYPGDADLTSNIQSWRRGLQTHQITPDPQQMSILDAVADRCVQEAREQDQLRGSPCSRLFVLGLPGSGKSEVIRWLCEEGVGLFPTCMGWEHEVHFIKTAPMNSMASNIGGRTIHNFSKLGIDLITGVQSGGKKDPELSENMLHTKIQHMRWLIIDEVETVSVELLDAVHRQVKDSTRDKGNPWAVDARVPKQFARFGGLNLVLLGDLWQIPPVRSLSIAANPFVKRPANVGRILEMFWTEGLPHSVTNRYALAQSHRCSDVWWRSFLAEARAGNLSDRMYDFVHGFPTDVPGSWMPASPGSAEASTGHFGCGKAKCRALWSVEWPRMFGEGRAWEDMKSLECAECSAERHRRCRVASQSDARQREVSTAFADALFVHPNNAPKSRILTLRAANAAANAGKQLLWVVARDVPLTRDDACRSTESLSHARQNWLMYPENKTGGVPGVLPIFEGMRARFTTTENAEAGACKHSWGTVSEPELVLQHVPEAIMVQIPGNTAPRFGNQPAGVFPVKQREVSWDRSPGFKAMVKRAGFPLVPHFAATAHCVTGATLPQAIIDLLDARTTPRAAMVPTGYVAISRTRRADDLIITQPFSPMLFRQGHQTGPWLLHSLTAGEMTTEQAEAGWAKAEKRAGNFPGSGMRTSDPVEHAVALLCQGAWRRCALCAQKRTSAAGAPAAAAEPFAAKGRDVLVCNRCKETKSLKNFRRSEVNDLTGRGALDLAVCVACTPERQHFNIMSEGRLFKCRICSQEKAADQFDAAFFKMHKSVKDAACTECLDEKGKPLCQGGCGARPPDRLTYSTGFWCESCKFPPCARCGTTPRPKTAKYRVWNMKEWTCAQCRDPRGGLKCAQCSAVFMRAAVKSSQRDKVLEFITGGDLYRHLKKKGPFSEPDAAHVFAQIAEGLKHLHDNGRSFGWRCARPRPRTTSRRRTRCSSTSWRTRTRRWRPSRSRAPSGFSSACWCTSAGSAWRWAWQRAASPSSGTSEAAPKIDPLVGDTAQARAIVVPGAAPEAGCSACSLSVVDFLKSRQSRALPPTRPAGCTA</sequence>
<comment type="similarity">
    <text evidence="1">Belongs to the helicase family.</text>
</comment>
<keyword evidence="5" id="KW-1185">Reference proteome</keyword>
<feature type="region of interest" description="Disordered" evidence="2">
    <location>
        <begin position="868"/>
        <end position="889"/>
    </location>
</feature>
<comment type="caution">
    <text evidence="4">The sequence shown here is derived from an EMBL/GenBank/DDBJ whole genome shotgun (WGS) entry which is preliminary data.</text>
</comment>
<keyword evidence="1" id="KW-0067">ATP-binding</keyword>
<keyword evidence="1" id="KW-0227">DNA damage</keyword>
<keyword evidence="1" id="KW-0547">Nucleotide-binding</keyword>
<dbReference type="PANTHER" id="PTHR47642">
    <property type="entry name" value="ATP-DEPENDENT DNA HELICASE"/>
    <property type="match status" value="1"/>
</dbReference>
<dbReference type="Proteomes" id="UP001189429">
    <property type="component" value="Unassembled WGS sequence"/>
</dbReference>
<dbReference type="InterPro" id="IPR027417">
    <property type="entry name" value="P-loop_NTPase"/>
</dbReference>
<dbReference type="PROSITE" id="PS50802">
    <property type="entry name" value="OTU"/>
    <property type="match status" value="1"/>
</dbReference>
<evidence type="ECO:0000256" key="2">
    <source>
        <dbReference type="SAM" id="MobiDB-lite"/>
    </source>
</evidence>
<dbReference type="SUPFAM" id="SSF56112">
    <property type="entry name" value="Protein kinase-like (PK-like)"/>
    <property type="match status" value="1"/>
</dbReference>
<name>A0ABN9X378_9DINO</name>
<organism evidence="4 5">
    <name type="scientific">Prorocentrum cordatum</name>
    <dbReference type="NCBI Taxonomy" id="2364126"/>
    <lineage>
        <taxon>Eukaryota</taxon>
        <taxon>Sar</taxon>
        <taxon>Alveolata</taxon>
        <taxon>Dinophyceae</taxon>
        <taxon>Prorocentrales</taxon>
        <taxon>Prorocentraceae</taxon>
        <taxon>Prorocentrum</taxon>
    </lineage>
</organism>
<evidence type="ECO:0000313" key="5">
    <source>
        <dbReference type="Proteomes" id="UP001189429"/>
    </source>
</evidence>
<dbReference type="Pfam" id="PF05970">
    <property type="entry name" value="PIF1"/>
    <property type="match status" value="1"/>
</dbReference>
<comment type="catalytic activity">
    <reaction evidence="1">
        <text>ATP + H2O = ADP + phosphate + H(+)</text>
        <dbReference type="Rhea" id="RHEA:13065"/>
        <dbReference type="ChEBI" id="CHEBI:15377"/>
        <dbReference type="ChEBI" id="CHEBI:15378"/>
        <dbReference type="ChEBI" id="CHEBI:30616"/>
        <dbReference type="ChEBI" id="CHEBI:43474"/>
        <dbReference type="ChEBI" id="CHEBI:456216"/>
        <dbReference type="EC" id="5.6.2.3"/>
    </reaction>
</comment>
<comment type="cofactor">
    <cofactor evidence="1">
        <name>Mg(2+)</name>
        <dbReference type="ChEBI" id="CHEBI:18420"/>
    </cofactor>
</comment>
<evidence type="ECO:0000259" key="3">
    <source>
        <dbReference type="PROSITE" id="PS50802"/>
    </source>
</evidence>
<accession>A0ABN9X378</accession>
<evidence type="ECO:0000313" key="4">
    <source>
        <dbReference type="EMBL" id="CAK0893786.1"/>
    </source>
</evidence>